<dbReference type="InterPro" id="IPR025944">
    <property type="entry name" value="Sigma_54_int_dom_CS"/>
</dbReference>
<keyword evidence="6" id="KW-0804">Transcription</keyword>
<dbReference type="SUPFAM" id="SSF46689">
    <property type="entry name" value="Homeodomain-like"/>
    <property type="match status" value="1"/>
</dbReference>
<feature type="domain" description="PAC" evidence="9">
    <location>
        <begin position="233"/>
        <end position="285"/>
    </location>
</feature>
<dbReference type="InterPro" id="IPR002197">
    <property type="entry name" value="HTH_Fis"/>
</dbReference>
<keyword evidence="5" id="KW-0010">Activator</keyword>
<keyword evidence="4" id="KW-0238">DNA-binding</keyword>
<keyword evidence="2" id="KW-0067">ATP-binding</keyword>
<dbReference type="Gene3D" id="3.30.450.20">
    <property type="entry name" value="PAS domain"/>
    <property type="match status" value="2"/>
</dbReference>
<dbReference type="InterPro" id="IPR009057">
    <property type="entry name" value="Homeodomain-like_sf"/>
</dbReference>
<feature type="domain" description="PAS" evidence="8">
    <location>
        <begin position="31"/>
        <end position="96"/>
    </location>
</feature>
<dbReference type="CDD" id="cd00009">
    <property type="entry name" value="AAA"/>
    <property type="match status" value="1"/>
</dbReference>
<dbReference type="Pfam" id="PF00158">
    <property type="entry name" value="Sigma54_activat"/>
    <property type="match status" value="1"/>
</dbReference>
<name>A0A7C3SLL6_9BACT</name>
<dbReference type="EMBL" id="DTHB01000053">
    <property type="protein sequence ID" value="HGB15325.1"/>
    <property type="molecule type" value="Genomic_DNA"/>
</dbReference>
<dbReference type="InterPro" id="IPR025943">
    <property type="entry name" value="Sigma_54_int_dom_ATP-bd_2"/>
</dbReference>
<dbReference type="PANTHER" id="PTHR32071">
    <property type="entry name" value="TRANSCRIPTIONAL REGULATORY PROTEIN"/>
    <property type="match status" value="1"/>
</dbReference>
<keyword evidence="3" id="KW-0805">Transcription regulation</keyword>
<dbReference type="Gene3D" id="3.40.50.300">
    <property type="entry name" value="P-loop containing nucleotide triphosphate hydrolases"/>
    <property type="match status" value="1"/>
</dbReference>
<dbReference type="Pfam" id="PF02954">
    <property type="entry name" value="HTH_8"/>
    <property type="match status" value="1"/>
</dbReference>
<dbReference type="InterPro" id="IPR000700">
    <property type="entry name" value="PAS-assoc_C"/>
</dbReference>
<dbReference type="PROSITE" id="PS00676">
    <property type="entry name" value="SIGMA54_INTERACT_2"/>
    <property type="match status" value="1"/>
</dbReference>
<evidence type="ECO:0000259" key="8">
    <source>
        <dbReference type="PROSITE" id="PS50112"/>
    </source>
</evidence>
<dbReference type="Pfam" id="PF08448">
    <property type="entry name" value="PAS_4"/>
    <property type="match status" value="1"/>
</dbReference>
<dbReference type="InterPro" id="IPR027417">
    <property type="entry name" value="P-loop_NTPase"/>
</dbReference>
<dbReference type="Gene3D" id="3.30.450.40">
    <property type="match status" value="1"/>
</dbReference>
<evidence type="ECO:0000256" key="3">
    <source>
        <dbReference type="ARBA" id="ARBA00023015"/>
    </source>
</evidence>
<evidence type="ECO:0000256" key="5">
    <source>
        <dbReference type="ARBA" id="ARBA00023159"/>
    </source>
</evidence>
<dbReference type="InterPro" id="IPR002078">
    <property type="entry name" value="Sigma_54_int"/>
</dbReference>
<dbReference type="PANTHER" id="PTHR32071:SF57">
    <property type="entry name" value="C4-DICARBOXYLATE TRANSPORT TRANSCRIPTIONAL REGULATORY PROTEIN DCTD"/>
    <property type="match status" value="1"/>
</dbReference>
<dbReference type="InterPro" id="IPR013656">
    <property type="entry name" value="PAS_4"/>
</dbReference>
<comment type="caution">
    <text evidence="10">The sequence shown here is derived from an EMBL/GenBank/DDBJ whole genome shotgun (WGS) entry which is preliminary data.</text>
</comment>
<dbReference type="Pfam" id="PF13426">
    <property type="entry name" value="PAS_9"/>
    <property type="match status" value="1"/>
</dbReference>
<dbReference type="NCBIfam" id="TIGR00229">
    <property type="entry name" value="sensory_box"/>
    <property type="match status" value="2"/>
</dbReference>
<feature type="domain" description="PAS" evidence="8">
    <location>
        <begin position="162"/>
        <end position="208"/>
    </location>
</feature>
<evidence type="ECO:0000313" key="10">
    <source>
        <dbReference type="EMBL" id="HGB15325.1"/>
    </source>
</evidence>
<protein>
    <submittedName>
        <fullName evidence="10">PAS domain S-box protein</fullName>
    </submittedName>
</protein>
<dbReference type="CDD" id="cd00130">
    <property type="entry name" value="PAS"/>
    <property type="match status" value="2"/>
</dbReference>
<keyword evidence="1" id="KW-0547">Nucleotide-binding</keyword>
<evidence type="ECO:0000256" key="2">
    <source>
        <dbReference type="ARBA" id="ARBA00022840"/>
    </source>
</evidence>
<dbReference type="Gene3D" id="1.10.10.60">
    <property type="entry name" value="Homeodomain-like"/>
    <property type="match status" value="1"/>
</dbReference>
<dbReference type="SUPFAM" id="SSF52540">
    <property type="entry name" value="P-loop containing nucleoside triphosphate hydrolases"/>
    <property type="match status" value="1"/>
</dbReference>
<dbReference type="InterPro" id="IPR000014">
    <property type="entry name" value="PAS"/>
</dbReference>
<dbReference type="InterPro" id="IPR029016">
    <property type="entry name" value="GAF-like_dom_sf"/>
</dbReference>
<accession>A0A7C3SLL6</accession>
<dbReference type="InterPro" id="IPR035965">
    <property type="entry name" value="PAS-like_dom_sf"/>
</dbReference>
<dbReference type="AlphaFoldDB" id="A0A7C3SLL6"/>
<dbReference type="SMART" id="SM00091">
    <property type="entry name" value="PAS"/>
    <property type="match status" value="2"/>
</dbReference>
<proteinExistence type="predicted"/>
<dbReference type="SMART" id="SM00382">
    <property type="entry name" value="AAA"/>
    <property type="match status" value="1"/>
</dbReference>
<dbReference type="Gene3D" id="1.10.8.60">
    <property type="match status" value="1"/>
</dbReference>
<feature type="domain" description="PAC" evidence="9">
    <location>
        <begin position="103"/>
        <end position="154"/>
    </location>
</feature>
<dbReference type="InterPro" id="IPR003593">
    <property type="entry name" value="AAA+_ATPase"/>
</dbReference>
<dbReference type="PROSITE" id="PS50112">
    <property type="entry name" value="PAS"/>
    <property type="match status" value="2"/>
</dbReference>
<sequence>MVYHKDLGASAAVSPASSPPVIESLVVLKTAEDLYRLMVELAREGMFILDAEARIIYANQCLAQMLGYRPEDLVGQPVFSFMDEEAGELMRAKLRRRQRGLSDVYELSLRRKDGTALAGLISATPLMEKGVFSGSLAVFTDISPLKEAEGKLRSAIAFRDTIINSITDHLIVIDPRNCQVVLTNESFLSRLGRSPREIIGKSCYEVMHRREGPCQEEGIYCPVQETARLKRTVLSDKSFANAQGQERIFQIATYPHFDKDGQVDLVVCLERDVTDRRKMEETLAFRSRELQKTQLQLEKLFEISRERISKRSIPELVHFLHSKICETFLDSDAVFLILDGNKNILPLDECPSQITEPLRRVLRRWEQNGVLPEFIEYLVTVSGPQVITSTDRTPLPGFLRVISSVYQSWIGLPIFAKQDCIGFFLLCSHSHQSYSREDLHFFHALFAQVGCYLRYLVRQDKEKGLATPDQPEKFAHGEIIGRSKPMQEVYQLIDLVSGTDATVLITGENGTGKELVARTIHRQSKRSRGPFVVANCSAYSPTLLESELFGHEKGAFTGAIRRKKGRFELAQGGTLFLDEIGDIPPATQVLLLRFLQDHCFERVGGEVTIETDVRVLAATNKDLYKEVQSGRFRDDLYYRLNVITIQLPALRERREDIPLLSQHFLNKYNLKEGKKISRFSPDAMQALMDYEWPGNVRQLENAISHAVILAQGEIIRRRHLPRFLKESGEEVFPTSLAETEKRLIQRVLKEANWNKHEAAKRLRVSRSTLYSKIKRYAISQMDLE</sequence>
<evidence type="ECO:0000256" key="1">
    <source>
        <dbReference type="ARBA" id="ARBA00022741"/>
    </source>
</evidence>
<dbReference type="SUPFAM" id="SSF55785">
    <property type="entry name" value="PYP-like sensor domain (PAS domain)"/>
    <property type="match status" value="2"/>
</dbReference>
<dbReference type="FunFam" id="3.40.50.300:FF:000006">
    <property type="entry name" value="DNA-binding transcriptional regulator NtrC"/>
    <property type="match status" value="1"/>
</dbReference>
<dbReference type="PROSITE" id="PS50045">
    <property type="entry name" value="SIGMA54_INTERACT_4"/>
    <property type="match status" value="1"/>
</dbReference>
<evidence type="ECO:0000259" key="7">
    <source>
        <dbReference type="PROSITE" id="PS50045"/>
    </source>
</evidence>
<dbReference type="GO" id="GO:0006355">
    <property type="term" value="P:regulation of DNA-templated transcription"/>
    <property type="evidence" value="ECO:0007669"/>
    <property type="project" value="InterPro"/>
</dbReference>
<dbReference type="GO" id="GO:0005524">
    <property type="term" value="F:ATP binding"/>
    <property type="evidence" value="ECO:0007669"/>
    <property type="project" value="UniProtKB-KW"/>
</dbReference>
<dbReference type="FunFam" id="1.10.8.60:FF:000014">
    <property type="entry name" value="DNA-binding transcriptional regulator NtrC"/>
    <property type="match status" value="1"/>
</dbReference>
<dbReference type="InterPro" id="IPR001610">
    <property type="entry name" value="PAC"/>
</dbReference>
<evidence type="ECO:0000256" key="4">
    <source>
        <dbReference type="ARBA" id="ARBA00023125"/>
    </source>
</evidence>
<organism evidence="10">
    <name type="scientific">Desulfobacca acetoxidans</name>
    <dbReference type="NCBI Taxonomy" id="60893"/>
    <lineage>
        <taxon>Bacteria</taxon>
        <taxon>Pseudomonadati</taxon>
        <taxon>Thermodesulfobacteriota</taxon>
        <taxon>Desulfobaccia</taxon>
        <taxon>Desulfobaccales</taxon>
        <taxon>Desulfobaccaceae</taxon>
        <taxon>Desulfobacca</taxon>
    </lineage>
</organism>
<dbReference type="InterPro" id="IPR058031">
    <property type="entry name" value="AAA_lid_NorR"/>
</dbReference>
<gene>
    <name evidence="10" type="ORF">ENV62_08840</name>
</gene>
<dbReference type="SUPFAM" id="SSF55781">
    <property type="entry name" value="GAF domain-like"/>
    <property type="match status" value="1"/>
</dbReference>
<dbReference type="PRINTS" id="PR01590">
    <property type="entry name" value="HTHFIS"/>
</dbReference>
<dbReference type="SMART" id="SM00086">
    <property type="entry name" value="PAC"/>
    <property type="match status" value="2"/>
</dbReference>
<dbReference type="PROSITE" id="PS50113">
    <property type="entry name" value="PAC"/>
    <property type="match status" value="2"/>
</dbReference>
<evidence type="ECO:0000256" key="6">
    <source>
        <dbReference type="ARBA" id="ARBA00023163"/>
    </source>
</evidence>
<dbReference type="GO" id="GO:0043565">
    <property type="term" value="F:sequence-specific DNA binding"/>
    <property type="evidence" value="ECO:0007669"/>
    <property type="project" value="InterPro"/>
</dbReference>
<dbReference type="PROSITE" id="PS00688">
    <property type="entry name" value="SIGMA54_INTERACT_3"/>
    <property type="match status" value="1"/>
</dbReference>
<reference evidence="10" key="1">
    <citation type="journal article" date="2020" name="mSystems">
        <title>Genome- and Community-Level Interaction Insights into Carbon Utilization and Element Cycling Functions of Hydrothermarchaeota in Hydrothermal Sediment.</title>
        <authorList>
            <person name="Zhou Z."/>
            <person name="Liu Y."/>
            <person name="Xu W."/>
            <person name="Pan J."/>
            <person name="Luo Z.H."/>
            <person name="Li M."/>
        </authorList>
    </citation>
    <scope>NUCLEOTIDE SEQUENCE [LARGE SCALE GENOMIC DNA]</scope>
    <source>
        <strain evidence="10">SpSt-776</strain>
    </source>
</reference>
<feature type="domain" description="Sigma-54 factor interaction" evidence="7">
    <location>
        <begin position="479"/>
        <end position="708"/>
    </location>
</feature>
<dbReference type="Pfam" id="PF25601">
    <property type="entry name" value="AAA_lid_14"/>
    <property type="match status" value="1"/>
</dbReference>
<evidence type="ECO:0000259" key="9">
    <source>
        <dbReference type="PROSITE" id="PS50113"/>
    </source>
</evidence>